<protein>
    <submittedName>
        <fullName evidence="1">Serine threonine-kinase</fullName>
    </submittedName>
</protein>
<reference evidence="2" key="1">
    <citation type="journal article" date="2019" name="MBio">
        <title>Comparative genomics for the elucidation of multidrug resistance (MDR) in Candida lusitaniae.</title>
        <authorList>
            <person name="Kannan A."/>
            <person name="Asner S.A."/>
            <person name="Trachsel E."/>
            <person name="Kelly S."/>
            <person name="Parker J."/>
            <person name="Sanglard D."/>
        </authorList>
    </citation>
    <scope>NUCLEOTIDE SEQUENCE [LARGE SCALE GENOMIC DNA]</scope>
    <source>
        <strain evidence="2">P1</strain>
    </source>
</reference>
<dbReference type="Proteomes" id="UP000326582">
    <property type="component" value="Chromosome 4"/>
</dbReference>
<evidence type="ECO:0000313" key="1">
    <source>
        <dbReference type="EMBL" id="QFZ28673.1"/>
    </source>
</evidence>
<accession>A0ACD0WNG7</accession>
<organism evidence="1 2">
    <name type="scientific">Clavispora lusitaniae</name>
    <name type="common">Candida lusitaniae</name>
    <dbReference type="NCBI Taxonomy" id="36911"/>
    <lineage>
        <taxon>Eukaryota</taxon>
        <taxon>Fungi</taxon>
        <taxon>Dikarya</taxon>
        <taxon>Ascomycota</taxon>
        <taxon>Saccharomycotina</taxon>
        <taxon>Pichiomycetes</taxon>
        <taxon>Metschnikowiaceae</taxon>
        <taxon>Clavispora</taxon>
    </lineage>
</organism>
<sequence>MPSMPESEKHRHHIKNIFRSPAVRPSSPMGLGKLFRKDHHEHQESKKGHEHADKKKSLSNPGSEGDYGGQIPQKVVHSSLPEKSQISRAEEKVETSANNDTNTEEINANGASGKPDEVDRNGRESISSESRPVSRQSSVVSLHRNDTNSHLARSNMRTPRKRAETYSFASPLSLTGKAAAHAPPEKIKYNPYGINKSSSSESKRNTSFYLKGGSEAEKVVANPVANPNDYLPEDLQQDHINLFDDFEFETDEKKVGDGGSGEVRIVSWNANKKKLYALKKFSLFAKETDEEFYKRAAKEYIISRKVASSRHVVNTVALLRVQSHGQMTRGWGMLMNLCEGGDLFSSIVRSGWRRTPLNERYCVFKQIAYGLRYLHEHDIVHRDLKPENVLLDKHGVAKLCDFGVSDYGHQEPGNFDSPLHLSHSYVGSPPYSPPEVMRLKEMSHSETKKHPYNSFKMDHWGLGMLLFCVVYAGVPFQSSSSNDHNYRDYKFSRERYISHNPCFKNNDDYSKGPGSEFKWAAQFHSSGAARVAWKLCDPSVNSRYDLDALFRDPWFAELEMCLYEHPDQLVDPFAPVEKAQSGTSSYVSSRAPSRKNTFTGSSENETGLHTPIRSMLDMVEAPSVEEHNDSADNSSVKSSSSLSHVPLKIAHGEHHGKLPSCDSFNSSESATQSPSGSVHKVRSMLDFSSEKPSLPTVNEVKRCDPVMEMADSTTDRTRTGTPSLPVVDEVASHDNEEITSEHERGHETATISKNGTESESKHETDSENNQTARSVQTAQTSSTLQKPDDTKPKTESSKVPNFLHEEPLHASDDLKIDSNGCCELGYKLRKHHHLEISNVQIAGSISRR</sequence>
<gene>
    <name evidence="1" type="ORF">EJF14_40719</name>
</gene>
<evidence type="ECO:0000313" key="2">
    <source>
        <dbReference type="Proteomes" id="UP000326582"/>
    </source>
</evidence>
<proteinExistence type="predicted"/>
<name>A0ACD0WNG7_CLALS</name>
<keyword evidence="2" id="KW-1185">Reference proteome</keyword>
<dbReference type="EMBL" id="CP038487">
    <property type="protein sequence ID" value="QFZ28673.1"/>
    <property type="molecule type" value="Genomic_DNA"/>
</dbReference>